<dbReference type="Proteomes" id="UP001432027">
    <property type="component" value="Unassembled WGS sequence"/>
</dbReference>
<sequence>MAHTSVHDEYIKKHRHLAEHFKIYPDEARAEIAKLSVEAQKPAEAILEIIVSVEEPKARFDAIQKIKSDLSAPVKAEIDDHMAKIASKIGILTLEEIIQRLSKLADHIKAHPDEARARVATLSAATQQPAGDILKIFCSDKTAR</sequence>
<comment type="caution">
    <text evidence="1">The sequence shown here is derived from an EMBL/GenBank/DDBJ whole genome shotgun (WGS) entry which is preliminary data.</text>
</comment>
<proteinExistence type="predicted"/>
<protein>
    <recommendedName>
        <fullName evidence="3">SXP/RAL-2 family protein Ani s 5-like cation-binding domain-containing protein</fullName>
    </recommendedName>
</protein>
<accession>A0AAV5UL45</accession>
<feature type="non-terminal residue" evidence="1">
    <location>
        <position position="144"/>
    </location>
</feature>
<keyword evidence="2" id="KW-1185">Reference proteome</keyword>
<evidence type="ECO:0008006" key="3">
    <source>
        <dbReference type="Google" id="ProtNLM"/>
    </source>
</evidence>
<evidence type="ECO:0000313" key="2">
    <source>
        <dbReference type="Proteomes" id="UP001432027"/>
    </source>
</evidence>
<evidence type="ECO:0000313" key="1">
    <source>
        <dbReference type="EMBL" id="GMT06925.1"/>
    </source>
</evidence>
<dbReference type="EMBL" id="BTSX01000006">
    <property type="protein sequence ID" value="GMT06925.1"/>
    <property type="molecule type" value="Genomic_DNA"/>
</dbReference>
<dbReference type="AlphaFoldDB" id="A0AAV5UL45"/>
<reference evidence="1" key="1">
    <citation type="submission" date="2023-10" db="EMBL/GenBank/DDBJ databases">
        <title>Genome assembly of Pristionchus species.</title>
        <authorList>
            <person name="Yoshida K."/>
            <person name="Sommer R.J."/>
        </authorList>
    </citation>
    <scope>NUCLEOTIDE SEQUENCE</scope>
    <source>
        <strain evidence="1">RS0144</strain>
    </source>
</reference>
<organism evidence="1 2">
    <name type="scientific">Pristionchus entomophagus</name>
    <dbReference type="NCBI Taxonomy" id="358040"/>
    <lineage>
        <taxon>Eukaryota</taxon>
        <taxon>Metazoa</taxon>
        <taxon>Ecdysozoa</taxon>
        <taxon>Nematoda</taxon>
        <taxon>Chromadorea</taxon>
        <taxon>Rhabditida</taxon>
        <taxon>Rhabditina</taxon>
        <taxon>Diplogasteromorpha</taxon>
        <taxon>Diplogasteroidea</taxon>
        <taxon>Neodiplogasteridae</taxon>
        <taxon>Pristionchus</taxon>
    </lineage>
</organism>
<name>A0AAV5UL45_9BILA</name>
<gene>
    <name evidence="1" type="ORF">PENTCL1PPCAC_29099</name>
</gene>